<keyword evidence="3" id="KW-1185">Reference proteome</keyword>
<evidence type="ECO:0000313" key="3">
    <source>
        <dbReference type="Proteomes" id="UP001438008"/>
    </source>
</evidence>
<accession>A0ABV1FLU2</accession>
<dbReference type="RefSeq" id="WP_317245539.1">
    <property type="nucleotide sequence ID" value="NZ_JBBMFE010000023.1"/>
</dbReference>
<comment type="caution">
    <text evidence="2">The sequence shown here is derived from an EMBL/GenBank/DDBJ whole genome shotgun (WGS) entry which is preliminary data.</text>
</comment>
<evidence type="ECO:0000313" key="2">
    <source>
        <dbReference type="EMBL" id="MEQ2474015.1"/>
    </source>
</evidence>
<evidence type="ECO:0000256" key="1">
    <source>
        <dbReference type="SAM" id="Phobius"/>
    </source>
</evidence>
<dbReference type="PANTHER" id="PTHR32502:SF23">
    <property type="entry name" value="TRANSPORT PROTEIN, PTS SYSTEM"/>
    <property type="match status" value="1"/>
</dbReference>
<keyword evidence="1" id="KW-0472">Membrane</keyword>
<keyword evidence="1" id="KW-1133">Transmembrane helix</keyword>
<dbReference type="Pfam" id="PF03613">
    <property type="entry name" value="EIID-AGA"/>
    <property type="match status" value="1"/>
</dbReference>
<gene>
    <name evidence="2" type="ORF">WMO29_16205</name>
</gene>
<dbReference type="PANTHER" id="PTHR32502">
    <property type="entry name" value="N-ACETYLGALACTOSAMINE PERMEASE II COMPONENT-RELATED"/>
    <property type="match status" value="1"/>
</dbReference>
<feature type="transmembrane region" description="Helical" evidence="1">
    <location>
        <begin position="135"/>
        <end position="162"/>
    </location>
</feature>
<feature type="transmembrane region" description="Helical" evidence="1">
    <location>
        <begin position="201"/>
        <end position="223"/>
    </location>
</feature>
<feature type="transmembrane region" description="Helical" evidence="1">
    <location>
        <begin position="235"/>
        <end position="253"/>
    </location>
</feature>
<reference evidence="2 3" key="1">
    <citation type="submission" date="2024-03" db="EMBL/GenBank/DDBJ databases">
        <title>Human intestinal bacterial collection.</title>
        <authorList>
            <person name="Pauvert C."/>
            <person name="Hitch T.C.A."/>
            <person name="Clavel T."/>
        </authorList>
    </citation>
    <scope>NUCLEOTIDE SEQUENCE [LARGE SCALE GENOMIC DNA]</scope>
    <source>
        <strain evidence="2 3">CLA-AA-H132</strain>
    </source>
</reference>
<dbReference type="InterPro" id="IPR050303">
    <property type="entry name" value="GatZ_KbaZ_carbometab"/>
</dbReference>
<dbReference type="PROSITE" id="PS51108">
    <property type="entry name" value="PTS_EIID"/>
    <property type="match status" value="1"/>
</dbReference>
<protein>
    <submittedName>
        <fullName evidence="2">PTS system mannose/fructose/sorbose family transporter subunit IID</fullName>
    </submittedName>
</protein>
<feature type="transmembrane region" description="Helical" evidence="1">
    <location>
        <begin position="71"/>
        <end position="91"/>
    </location>
</feature>
<feature type="transmembrane region" description="Helical" evidence="1">
    <location>
        <begin position="265"/>
        <end position="281"/>
    </location>
</feature>
<name>A0ABV1FLU2_9FIRM</name>
<dbReference type="Proteomes" id="UP001438008">
    <property type="component" value="Unassembled WGS sequence"/>
</dbReference>
<proteinExistence type="predicted"/>
<dbReference type="EMBL" id="JBBMFE010000023">
    <property type="protein sequence ID" value="MEQ2474015.1"/>
    <property type="molecule type" value="Genomic_DNA"/>
</dbReference>
<sequence>MAENMTNTTANEESVMTKDIFKKTFWRSFPLQACFCYERMQNVGFAYQMVPALKKLYPDKKEASEALKRHLAIFNTTPAIVSFITGAAIAMEEKFKKAKDAGEECDEESINAVKAALMGPLAGIGDSFFWGTFRIIGAGIGASLAAQGSILGAILFLLIYNIPHFLVRYQGLRIGYKSGVNFLAGLSQGGVIAALTEAAKILGLVVVGSMAASMVSLSTPLVFTISGAEIVVQDIFDAIITGFLPLCLTLGTYKLLQKGIKTTTILWGMIIVGIIGSVIGIF</sequence>
<dbReference type="InterPro" id="IPR004704">
    <property type="entry name" value="PTS_IID_man"/>
</dbReference>
<organism evidence="2 3">
    <name type="scientific">Laedolimicola intestinihominis</name>
    <dbReference type="NCBI Taxonomy" id="3133166"/>
    <lineage>
        <taxon>Bacteria</taxon>
        <taxon>Bacillati</taxon>
        <taxon>Bacillota</taxon>
        <taxon>Clostridia</taxon>
        <taxon>Lachnospirales</taxon>
        <taxon>Lachnospiraceae</taxon>
        <taxon>Laedolimicola</taxon>
    </lineage>
</organism>
<keyword evidence="1" id="KW-0812">Transmembrane</keyword>